<organism evidence="1 2">
    <name type="scientific">Pyricularia grisea</name>
    <name type="common">Crabgrass-specific blast fungus</name>
    <name type="synonym">Magnaporthe grisea</name>
    <dbReference type="NCBI Taxonomy" id="148305"/>
    <lineage>
        <taxon>Eukaryota</taxon>
        <taxon>Fungi</taxon>
        <taxon>Dikarya</taxon>
        <taxon>Ascomycota</taxon>
        <taxon>Pezizomycotina</taxon>
        <taxon>Sordariomycetes</taxon>
        <taxon>Sordariomycetidae</taxon>
        <taxon>Magnaporthales</taxon>
        <taxon>Pyriculariaceae</taxon>
        <taxon>Pyricularia</taxon>
    </lineage>
</organism>
<proteinExistence type="predicted"/>
<accession>A0A6P8B5Y8</accession>
<keyword evidence="1" id="KW-1185">Reference proteome</keyword>
<dbReference type="Proteomes" id="UP000515153">
    <property type="component" value="Chromosome I"/>
</dbReference>
<dbReference type="RefSeq" id="XP_030982651.1">
    <property type="nucleotide sequence ID" value="XM_031126228.1"/>
</dbReference>
<dbReference type="GeneID" id="41961137"/>
<dbReference type="KEGG" id="pgri:PgNI_06202"/>
<gene>
    <name evidence="2" type="ORF">PgNI_06202</name>
</gene>
<name>A0A6P8B5Y8_PYRGI</name>
<sequence>MDVYCRRGCTNVVARLNADVVGEIPCNVSWRKGCANVVVRLNDGVAGDISCTGHWGEEVSVLTVLEGGIVVAGVSASPYRIHIWPCVGREVRSSMRTMILSRSLSPGR</sequence>
<reference evidence="2" key="2">
    <citation type="submission" date="2019-10" db="EMBL/GenBank/DDBJ databases">
        <authorList>
            <consortium name="NCBI Genome Project"/>
        </authorList>
    </citation>
    <scope>NUCLEOTIDE SEQUENCE</scope>
    <source>
        <strain evidence="2">NI907</strain>
    </source>
</reference>
<evidence type="ECO:0000313" key="2">
    <source>
        <dbReference type="RefSeq" id="XP_030982651.1"/>
    </source>
</evidence>
<protein>
    <submittedName>
        <fullName evidence="2">Uncharacterized protein</fullName>
    </submittedName>
</protein>
<dbReference type="AlphaFoldDB" id="A0A6P8B5Y8"/>
<reference evidence="1 2" key="1">
    <citation type="journal article" date="2019" name="Mol. Biol. Evol.">
        <title>Blast fungal genomes show frequent chromosomal changes, gene gains and losses, and effector gene turnover.</title>
        <authorList>
            <person name="Gomez Luciano L.B."/>
            <person name="Jason Tsai I."/>
            <person name="Chuma I."/>
            <person name="Tosa Y."/>
            <person name="Chen Y.H."/>
            <person name="Li J.Y."/>
            <person name="Li M.Y."/>
            <person name="Jade Lu M.Y."/>
            <person name="Nakayashiki H."/>
            <person name="Li W.H."/>
        </authorList>
    </citation>
    <scope>NUCLEOTIDE SEQUENCE [LARGE SCALE GENOMIC DNA]</scope>
    <source>
        <strain evidence="1 2">NI907</strain>
    </source>
</reference>
<reference evidence="2" key="3">
    <citation type="submission" date="2025-08" db="UniProtKB">
        <authorList>
            <consortium name="RefSeq"/>
        </authorList>
    </citation>
    <scope>IDENTIFICATION</scope>
    <source>
        <strain evidence="2">NI907</strain>
    </source>
</reference>
<evidence type="ECO:0000313" key="1">
    <source>
        <dbReference type="Proteomes" id="UP000515153"/>
    </source>
</evidence>